<sequence length="213" mass="20916">MAGSETPWSKVTEPRALSVGEARHDPAGEAGRDSASETSPSSTGETGHAAEAGYDPAAGPSVQAEPSGGPALARWAQTIVLIGFGVVAVLFVALLQNVSWSVGTPTVSTASTTATTSAAATAAAGAAERPAASGPFSLGGITVGAVVGNDGGVLRVRSPGGNIVTVHTDATTKVLVFPGSKVADIGPGSMVAVYGDERSDGSIECTLLMGLSL</sequence>
<dbReference type="EMBL" id="JAAXPE010000024">
    <property type="protein sequence ID" value="NKY88009.1"/>
    <property type="molecule type" value="Genomic_DNA"/>
</dbReference>
<evidence type="ECO:0000313" key="4">
    <source>
        <dbReference type="Proteomes" id="UP000523447"/>
    </source>
</evidence>
<reference evidence="3 4" key="1">
    <citation type="submission" date="2020-04" db="EMBL/GenBank/DDBJ databases">
        <title>MicrobeNet Type strains.</title>
        <authorList>
            <person name="Nicholson A.C."/>
        </authorList>
    </citation>
    <scope>NUCLEOTIDE SEQUENCE [LARGE SCALE GENOMIC DNA]</scope>
    <source>
        <strain evidence="3 4">DSM 44445</strain>
    </source>
</reference>
<feature type="compositionally biased region" description="Basic and acidic residues" evidence="1">
    <location>
        <begin position="21"/>
        <end position="35"/>
    </location>
</feature>
<feature type="region of interest" description="Disordered" evidence="1">
    <location>
        <begin position="1"/>
        <end position="69"/>
    </location>
</feature>
<proteinExistence type="predicted"/>
<evidence type="ECO:0008006" key="5">
    <source>
        <dbReference type="Google" id="ProtNLM"/>
    </source>
</evidence>
<dbReference type="AlphaFoldDB" id="A0A7X6RJW2"/>
<accession>A0A7X6RJW2</accession>
<keyword evidence="4" id="KW-1185">Reference proteome</keyword>
<organism evidence="3 4">
    <name type="scientific">Nocardia veterana</name>
    <dbReference type="NCBI Taxonomy" id="132249"/>
    <lineage>
        <taxon>Bacteria</taxon>
        <taxon>Bacillati</taxon>
        <taxon>Actinomycetota</taxon>
        <taxon>Actinomycetes</taxon>
        <taxon>Mycobacteriales</taxon>
        <taxon>Nocardiaceae</taxon>
        <taxon>Nocardia</taxon>
    </lineage>
</organism>
<feature type="transmembrane region" description="Helical" evidence="2">
    <location>
        <begin position="75"/>
        <end position="95"/>
    </location>
</feature>
<comment type="caution">
    <text evidence="3">The sequence shown here is derived from an EMBL/GenBank/DDBJ whole genome shotgun (WGS) entry which is preliminary data.</text>
</comment>
<feature type="compositionally biased region" description="Low complexity" evidence="1">
    <location>
        <begin position="36"/>
        <end position="47"/>
    </location>
</feature>
<keyword evidence="2" id="KW-1133">Transmembrane helix</keyword>
<protein>
    <recommendedName>
        <fullName evidence="5">DUF5666 domain-containing protein</fullName>
    </recommendedName>
</protein>
<evidence type="ECO:0000256" key="2">
    <source>
        <dbReference type="SAM" id="Phobius"/>
    </source>
</evidence>
<keyword evidence="2" id="KW-0472">Membrane</keyword>
<dbReference type="Proteomes" id="UP000523447">
    <property type="component" value="Unassembled WGS sequence"/>
</dbReference>
<evidence type="ECO:0000256" key="1">
    <source>
        <dbReference type="SAM" id="MobiDB-lite"/>
    </source>
</evidence>
<dbReference type="RefSeq" id="WP_157171460.1">
    <property type="nucleotide sequence ID" value="NZ_CAWPHS010000017.1"/>
</dbReference>
<evidence type="ECO:0000313" key="3">
    <source>
        <dbReference type="EMBL" id="NKY88009.1"/>
    </source>
</evidence>
<gene>
    <name evidence="3" type="ORF">HGA07_20580</name>
</gene>
<keyword evidence="2" id="KW-0812">Transmembrane</keyword>
<name>A0A7X6RJW2_9NOCA</name>